<evidence type="ECO:0008006" key="8">
    <source>
        <dbReference type="Google" id="ProtNLM"/>
    </source>
</evidence>
<feature type="region of interest" description="Disordered" evidence="3">
    <location>
        <begin position="1"/>
        <end position="43"/>
    </location>
</feature>
<dbReference type="PANTHER" id="PTHR31775">
    <property type="entry name" value="OS02G0117200 PROTEIN"/>
    <property type="match status" value="1"/>
</dbReference>
<evidence type="ECO:0000256" key="2">
    <source>
        <dbReference type="SAM" id="Coils"/>
    </source>
</evidence>
<dbReference type="InterPro" id="IPR005518">
    <property type="entry name" value="Remorin_N"/>
</dbReference>
<proteinExistence type="inferred from homology"/>
<dbReference type="PANTHER" id="PTHR31775:SF5">
    <property type="entry name" value="REMORIN 1.4"/>
    <property type="match status" value="1"/>
</dbReference>
<dbReference type="EMBL" id="JADCNM010000012">
    <property type="protein sequence ID" value="KAG0459114.1"/>
    <property type="molecule type" value="Genomic_DNA"/>
</dbReference>
<accession>A0A835UDM2</accession>
<feature type="domain" description="Remorin C-terminal" evidence="4">
    <location>
        <begin position="82"/>
        <end position="187"/>
    </location>
</feature>
<evidence type="ECO:0000256" key="1">
    <source>
        <dbReference type="ARBA" id="ARBA00005711"/>
    </source>
</evidence>
<dbReference type="AlphaFoldDB" id="A0A835UDM2"/>
<evidence type="ECO:0000313" key="6">
    <source>
        <dbReference type="EMBL" id="KAG0459114.1"/>
    </source>
</evidence>
<evidence type="ECO:0000259" key="4">
    <source>
        <dbReference type="Pfam" id="PF03763"/>
    </source>
</evidence>
<organism evidence="6 7">
    <name type="scientific">Vanilla planifolia</name>
    <name type="common">Vanilla</name>
    <dbReference type="NCBI Taxonomy" id="51239"/>
    <lineage>
        <taxon>Eukaryota</taxon>
        <taxon>Viridiplantae</taxon>
        <taxon>Streptophyta</taxon>
        <taxon>Embryophyta</taxon>
        <taxon>Tracheophyta</taxon>
        <taxon>Spermatophyta</taxon>
        <taxon>Magnoliopsida</taxon>
        <taxon>Liliopsida</taxon>
        <taxon>Asparagales</taxon>
        <taxon>Orchidaceae</taxon>
        <taxon>Vanilloideae</taxon>
        <taxon>Vanilleae</taxon>
        <taxon>Vanilla</taxon>
    </lineage>
</organism>
<comment type="similarity">
    <text evidence="1">Belongs to the remorin family.</text>
</comment>
<keyword evidence="2" id="KW-0175">Coiled coil</keyword>
<dbReference type="InterPro" id="IPR005516">
    <property type="entry name" value="Remorin_C"/>
</dbReference>
<feature type="compositionally biased region" description="Basic and acidic residues" evidence="3">
    <location>
        <begin position="1"/>
        <end position="11"/>
    </location>
</feature>
<protein>
    <recommendedName>
        <fullName evidence="8">Remorin</fullName>
    </recommendedName>
</protein>
<feature type="coiled-coil region" evidence="2">
    <location>
        <begin position="110"/>
        <end position="144"/>
    </location>
</feature>
<name>A0A835UDM2_VANPL</name>
<dbReference type="OrthoDB" id="684343at2759"/>
<evidence type="ECO:0000313" key="7">
    <source>
        <dbReference type="Proteomes" id="UP000639772"/>
    </source>
</evidence>
<dbReference type="Proteomes" id="UP000639772">
    <property type="component" value="Chromosome 12"/>
</dbReference>
<sequence>MGEEEAKKVEIEGSSEPETPPRSVSSEPANDMTEVMSMTPEEKVDGWKALTVVEKVNDPPTERSSDGAFDRDAILARVQTEKRLSLIKAWEDSEKVKAENKAVKRMSSILSWENSKMAAIEAELKQMEEALERKKAECAEKMKNRIAIVHKEAEEKRAIVEAKRSEEILKAEEMAAKYKATGASPKKLLGIF</sequence>
<feature type="domain" description="Remorin N-terminal" evidence="5">
    <location>
        <begin position="38"/>
        <end position="78"/>
    </location>
</feature>
<dbReference type="Pfam" id="PF03763">
    <property type="entry name" value="Remorin_C"/>
    <property type="match status" value="1"/>
</dbReference>
<evidence type="ECO:0000259" key="5">
    <source>
        <dbReference type="Pfam" id="PF03766"/>
    </source>
</evidence>
<dbReference type="Pfam" id="PF03766">
    <property type="entry name" value="Remorin_N"/>
    <property type="match status" value="1"/>
</dbReference>
<evidence type="ECO:0000256" key="3">
    <source>
        <dbReference type="SAM" id="MobiDB-lite"/>
    </source>
</evidence>
<comment type="caution">
    <text evidence="6">The sequence shown here is derived from an EMBL/GenBank/DDBJ whole genome shotgun (WGS) entry which is preliminary data.</text>
</comment>
<gene>
    <name evidence="6" type="ORF">HPP92_022242</name>
</gene>
<reference evidence="6 7" key="1">
    <citation type="journal article" date="2020" name="Nat. Food">
        <title>A phased Vanilla planifolia genome enables genetic improvement of flavour and production.</title>
        <authorList>
            <person name="Hasing T."/>
            <person name="Tang H."/>
            <person name="Brym M."/>
            <person name="Khazi F."/>
            <person name="Huang T."/>
            <person name="Chambers A.H."/>
        </authorList>
    </citation>
    <scope>NUCLEOTIDE SEQUENCE [LARGE SCALE GENOMIC DNA]</scope>
    <source>
        <tissue evidence="6">Leaf</tissue>
    </source>
</reference>